<evidence type="ECO:0000256" key="8">
    <source>
        <dbReference type="ARBA" id="ARBA00022977"/>
    </source>
</evidence>
<keyword evidence="9" id="KW-0408">Iron</keyword>
<comment type="subunit">
    <text evidence="4">Homodimer.</text>
</comment>
<evidence type="ECO:0000256" key="10">
    <source>
        <dbReference type="ARBA" id="ARBA00033171"/>
    </source>
</evidence>
<evidence type="ECO:0000313" key="14">
    <source>
        <dbReference type="EMBL" id="CAB5031436.1"/>
    </source>
</evidence>
<dbReference type="GO" id="GO:0046872">
    <property type="term" value="F:metal ion binding"/>
    <property type="evidence" value="ECO:0007669"/>
    <property type="project" value="UniProtKB-KW"/>
</dbReference>
<comment type="catalytic activity">
    <reaction evidence="11">
        <text>N(6)-(pyridoxal phosphate)-L-lysyl-[4-amino-5-hydroxymethyl-2-methylpyrimidine phosphate synthase] + L-histidyl-[4-amino-5-hydroxymethyl-2-methylpyrimidine phosphate synthase] + 2 Fe(3+) + 4 H2O = L-lysyl-[4-amino-5-hydroxymethyl-2-methylpyrimidine phosphate synthase] + (2S)-2-amino-5-hydroxy-4-oxopentanoyl-[4-amino-5-hydroxymethyl-2-methylpyrimidine phosphate synthase] + 4-amino-2-methyl-5-(phosphooxymethyl)pyrimidine + 3-oxopropanoate + 2 Fe(2+) + 2 H(+)</text>
        <dbReference type="Rhea" id="RHEA:65756"/>
        <dbReference type="Rhea" id="RHEA-COMP:16892"/>
        <dbReference type="Rhea" id="RHEA-COMP:16893"/>
        <dbReference type="Rhea" id="RHEA-COMP:16894"/>
        <dbReference type="Rhea" id="RHEA-COMP:16895"/>
        <dbReference type="ChEBI" id="CHEBI:15377"/>
        <dbReference type="ChEBI" id="CHEBI:15378"/>
        <dbReference type="ChEBI" id="CHEBI:29033"/>
        <dbReference type="ChEBI" id="CHEBI:29034"/>
        <dbReference type="ChEBI" id="CHEBI:29969"/>
        <dbReference type="ChEBI" id="CHEBI:29979"/>
        <dbReference type="ChEBI" id="CHEBI:33190"/>
        <dbReference type="ChEBI" id="CHEBI:58354"/>
        <dbReference type="ChEBI" id="CHEBI:143915"/>
        <dbReference type="ChEBI" id="CHEBI:157692"/>
    </reaction>
    <physiologicalReaction direction="left-to-right" evidence="11">
        <dbReference type="Rhea" id="RHEA:65757"/>
    </physiologicalReaction>
</comment>
<organism evidence="13">
    <name type="scientific">freshwater metagenome</name>
    <dbReference type="NCBI Taxonomy" id="449393"/>
    <lineage>
        <taxon>unclassified sequences</taxon>
        <taxon>metagenomes</taxon>
        <taxon>ecological metagenomes</taxon>
    </lineage>
</organism>
<reference evidence="13" key="1">
    <citation type="submission" date="2020-05" db="EMBL/GenBank/DDBJ databases">
        <authorList>
            <person name="Chiriac C."/>
            <person name="Salcher M."/>
            <person name="Ghai R."/>
            <person name="Kavagutti S V."/>
        </authorList>
    </citation>
    <scope>NUCLEOTIDE SEQUENCE</scope>
</reference>
<keyword evidence="8" id="KW-0784">Thiamine biosynthesis</keyword>
<dbReference type="SUPFAM" id="SSF53850">
    <property type="entry name" value="Periplasmic binding protein-like II"/>
    <property type="match status" value="1"/>
</dbReference>
<evidence type="ECO:0000313" key="13">
    <source>
        <dbReference type="EMBL" id="CAB4937927.1"/>
    </source>
</evidence>
<sequence>MTSSVSLRVQLQWGMSAQFAGHISALVEGYYRDEGLEVELIPGGVGVDVVGAGSAPDGPEFTISWVPKVLAAVESGDSDLVSIAQIFQRSGTCAISLRRSGVTSVADFRGKRIGLWPFGNEFEMTAGAAKYGLVADVDYTRVTQRFDMAQLLSGEVDVAEAITYDSYSQILELRNPLAGRRYLPSDLHVIDWNVEGTAMLQDAIFARRDWLGAPGNEDIAIAFLRATFRGWIFAREHPDLSIDHVMSMPGVSRKFTAVRGPTQGRGHQTYQLNEVNPLIWPCPAGIGITEAASWDQTVQIALESGVLTSAPESGSFRNDLAERALAEIEADTTGASFVKGTAEITVDGC</sequence>
<dbReference type="GO" id="GO:0009228">
    <property type="term" value="P:thiamine biosynthetic process"/>
    <property type="evidence" value="ECO:0007669"/>
    <property type="project" value="UniProtKB-KW"/>
</dbReference>
<dbReference type="PANTHER" id="PTHR31528:SF1">
    <property type="entry name" value="4-AMINO-5-HYDROXYMETHYL-2-METHYLPYRIMIDINE PHOSPHATE SYNTHASE THI11-RELATED"/>
    <property type="match status" value="1"/>
</dbReference>
<evidence type="ECO:0000256" key="9">
    <source>
        <dbReference type="ARBA" id="ARBA00023004"/>
    </source>
</evidence>
<proteinExistence type="inferred from homology"/>
<evidence type="ECO:0000256" key="2">
    <source>
        <dbReference type="ARBA" id="ARBA00004948"/>
    </source>
</evidence>
<evidence type="ECO:0000256" key="4">
    <source>
        <dbReference type="ARBA" id="ARBA00011738"/>
    </source>
</evidence>
<name>A0A6J7J5K9_9ZZZZ</name>
<dbReference type="InterPro" id="IPR027939">
    <property type="entry name" value="NMT1/THI5"/>
</dbReference>
<evidence type="ECO:0000256" key="7">
    <source>
        <dbReference type="ARBA" id="ARBA00022898"/>
    </source>
</evidence>
<evidence type="ECO:0000256" key="6">
    <source>
        <dbReference type="ARBA" id="ARBA00022723"/>
    </source>
</evidence>
<dbReference type="Gene3D" id="3.40.190.10">
    <property type="entry name" value="Periplasmic binding protein-like II"/>
    <property type="match status" value="2"/>
</dbReference>
<comment type="similarity">
    <text evidence="3">Belongs to the NMT1/THI5 family.</text>
</comment>
<dbReference type="GO" id="GO:0016740">
    <property type="term" value="F:transferase activity"/>
    <property type="evidence" value="ECO:0007669"/>
    <property type="project" value="UniProtKB-KW"/>
</dbReference>
<dbReference type="EMBL" id="CAFBPU010000017">
    <property type="protein sequence ID" value="CAB5031436.1"/>
    <property type="molecule type" value="Genomic_DNA"/>
</dbReference>
<dbReference type="Pfam" id="PF09084">
    <property type="entry name" value="NMT1"/>
    <property type="match status" value="1"/>
</dbReference>
<evidence type="ECO:0000256" key="5">
    <source>
        <dbReference type="ARBA" id="ARBA00022679"/>
    </source>
</evidence>
<dbReference type="PANTHER" id="PTHR31528">
    <property type="entry name" value="4-AMINO-5-HYDROXYMETHYL-2-METHYLPYRIMIDINE PHOSPHATE SYNTHASE THI11-RELATED"/>
    <property type="match status" value="1"/>
</dbReference>
<feature type="domain" description="SsuA/THI5-like" evidence="12">
    <location>
        <begin position="17"/>
        <end position="239"/>
    </location>
</feature>
<keyword evidence="5" id="KW-0808">Transferase</keyword>
<comment type="function">
    <text evidence="1">Responsible for the formation of the pyrimidine heterocycle in the thiamine biosynthesis pathway. Catalyzes the formation of hydroxymethylpyrimidine phosphate (HMP-P) from histidine and pyridoxal phosphate (PLP). The protein uses PLP and the active site histidine to form HMP-P, generating an inactive enzyme. The enzyme can only undergo a single turnover, which suggests it is a suicide enzyme.</text>
</comment>
<dbReference type="EMBL" id="CAFBND010000026">
    <property type="protein sequence ID" value="CAB4937927.1"/>
    <property type="molecule type" value="Genomic_DNA"/>
</dbReference>
<protein>
    <recommendedName>
        <fullName evidence="10">Thiamine pyrimidine synthase</fullName>
    </recommendedName>
</protein>
<dbReference type="InterPro" id="IPR015168">
    <property type="entry name" value="SsuA/THI5"/>
</dbReference>
<evidence type="ECO:0000259" key="12">
    <source>
        <dbReference type="Pfam" id="PF09084"/>
    </source>
</evidence>
<gene>
    <name evidence="13" type="ORF">UFOPK3752_00860</name>
    <name evidence="14" type="ORF">UFOPK4150_01014</name>
</gene>
<keyword evidence="6" id="KW-0479">Metal-binding</keyword>
<keyword evidence="7" id="KW-0663">Pyridoxal phosphate</keyword>
<evidence type="ECO:0000256" key="1">
    <source>
        <dbReference type="ARBA" id="ARBA00003469"/>
    </source>
</evidence>
<evidence type="ECO:0000256" key="11">
    <source>
        <dbReference type="ARBA" id="ARBA00048179"/>
    </source>
</evidence>
<dbReference type="AlphaFoldDB" id="A0A6J7J5K9"/>
<comment type="pathway">
    <text evidence="2">Cofactor biosynthesis; thiamine diphosphate biosynthesis.</text>
</comment>
<evidence type="ECO:0000256" key="3">
    <source>
        <dbReference type="ARBA" id="ARBA00009406"/>
    </source>
</evidence>
<accession>A0A6J7J5K9</accession>